<keyword evidence="1" id="KW-0805">Transcription regulation</keyword>
<dbReference type="Gene3D" id="1.10.357.10">
    <property type="entry name" value="Tetracycline Repressor, domain 2"/>
    <property type="match status" value="1"/>
</dbReference>
<reference evidence="7 8" key="1">
    <citation type="submission" date="2019-08" db="EMBL/GenBank/DDBJ databases">
        <title>Archangium and Cystobacter genomes.</title>
        <authorList>
            <person name="Chen I.-C.K."/>
            <person name="Wielgoss S."/>
        </authorList>
    </citation>
    <scope>NUCLEOTIDE SEQUENCE [LARGE SCALE GENOMIC DNA]</scope>
    <source>
        <strain evidence="7 8">Cbm 6</strain>
    </source>
</reference>
<dbReference type="Proteomes" id="UP001611383">
    <property type="component" value="Chromosome"/>
</dbReference>
<name>A0ABY9WQC0_9BACT</name>
<dbReference type="InterPro" id="IPR009057">
    <property type="entry name" value="Homeodomain-like_sf"/>
</dbReference>
<dbReference type="InterPro" id="IPR050109">
    <property type="entry name" value="HTH-type_TetR-like_transc_reg"/>
</dbReference>
<accession>A0ABY9WQC0</accession>
<protein>
    <submittedName>
        <fullName evidence="7">TetR/AcrR family transcriptional regulator</fullName>
    </submittedName>
</protein>
<sequence>MSTRHVSGSGRAEILAAATKEFADRGYAGATTAGIARLAGVTQPLVHHHFGSKQGLWDAVIEELFKELHTLIQETLREVEGLDRRTRLAHLLRTAVFFSGRRPEFSRLVRTESSAGGEAFDVIFDKWRKGPMAFLLNELSAATEEGTLRPIDSKFAYFALIGAITQPFAEPRAAQRSFELDMRDERVIARYADFVVDMVLRGLLSPQASSPPDESSPEAADRPTPRKGSTSRRTRD</sequence>
<dbReference type="InterPro" id="IPR011075">
    <property type="entry name" value="TetR_C"/>
</dbReference>
<feature type="domain" description="HTH tetR-type" evidence="6">
    <location>
        <begin position="8"/>
        <end position="68"/>
    </location>
</feature>
<keyword evidence="2 4" id="KW-0238">DNA-binding</keyword>
<dbReference type="PANTHER" id="PTHR30055">
    <property type="entry name" value="HTH-TYPE TRANSCRIPTIONAL REGULATOR RUTR"/>
    <property type="match status" value="1"/>
</dbReference>
<proteinExistence type="predicted"/>
<evidence type="ECO:0000313" key="8">
    <source>
        <dbReference type="Proteomes" id="UP001611383"/>
    </source>
</evidence>
<evidence type="ECO:0000256" key="4">
    <source>
        <dbReference type="PROSITE-ProRule" id="PRU00335"/>
    </source>
</evidence>
<dbReference type="SUPFAM" id="SSF46689">
    <property type="entry name" value="Homeodomain-like"/>
    <property type="match status" value="1"/>
</dbReference>
<keyword evidence="8" id="KW-1185">Reference proteome</keyword>
<dbReference type="PANTHER" id="PTHR30055:SF234">
    <property type="entry name" value="HTH-TYPE TRANSCRIPTIONAL REGULATOR BETI"/>
    <property type="match status" value="1"/>
</dbReference>
<dbReference type="RefSeq" id="WP_395817933.1">
    <property type="nucleotide sequence ID" value="NZ_CP043494.1"/>
</dbReference>
<evidence type="ECO:0000259" key="6">
    <source>
        <dbReference type="PROSITE" id="PS50977"/>
    </source>
</evidence>
<dbReference type="Pfam" id="PF00440">
    <property type="entry name" value="TetR_N"/>
    <property type="match status" value="1"/>
</dbReference>
<dbReference type="PRINTS" id="PR00455">
    <property type="entry name" value="HTHTETR"/>
</dbReference>
<dbReference type="Pfam" id="PF14514">
    <property type="entry name" value="TetR_C_9"/>
    <property type="match status" value="1"/>
</dbReference>
<dbReference type="PROSITE" id="PS50977">
    <property type="entry name" value="HTH_TETR_2"/>
    <property type="match status" value="1"/>
</dbReference>
<feature type="region of interest" description="Disordered" evidence="5">
    <location>
        <begin position="205"/>
        <end position="236"/>
    </location>
</feature>
<gene>
    <name evidence="7" type="ORF">F0U60_11575</name>
</gene>
<dbReference type="EMBL" id="CP043494">
    <property type="protein sequence ID" value="WNG44655.1"/>
    <property type="molecule type" value="Genomic_DNA"/>
</dbReference>
<dbReference type="InterPro" id="IPR036271">
    <property type="entry name" value="Tet_transcr_reg_TetR-rel_C_sf"/>
</dbReference>
<dbReference type="SUPFAM" id="SSF48498">
    <property type="entry name" value="Tetracyclin repressor-like, C-terminal domain"/>
    <property type="match status" value="1"/>
</dbReference>
<evidence type="ECO:0000256" key="2">
    <source>
        <dbReference type="ARBA" id="ARBA00023125"/>
    </source>
</evidence>
<dbReference type="PROSITE" id="PS01081">
    <property type="entry name" value="HTH_TETR_1"/>
    <property type="match status" value="1"/>
</dbReference>
<feature type="DNA-binding region" description="H-T-H motif" evidence="4">
    <location>
        <begin position="31"/>
        <end position="50"/>
    </location>
</feature>
<evidence type="ECO:0000256" key="3">
    <source>
        <dbReference type="ARBA" id="ARBA00023163"/>
    </source>
</evidence>
<keyword evidence="3" id="KW-0804">Transcription</keyword>
<evidence type="ECO:0000256" key="1">
    <source>
        <dbReference type="ARBA" id="ARBA00023015"/>
    </source>
</evidence>
<dbReference type="InterPro" id="IPR001647">
    <property type="entry name" value="HTH_TetR"/>
</dbReference>
<dbReference type="InterPro" id="IPR023772">
    <property type="entry name" value="DNA-bd_HTH_TetR-type_CS"/>
</dbReference>
<evidence type="ECO:0000256" key="5">
    <source>
        <dbReference type="SAM" id="MobiDB-lite"/>
    </source>
</evidence>
<organism evidence="7 8">
    <name type="scientific">Archangium minus</name>
    <dbReference type="NCBI Taxonomy" id="83450"/>
    <lineage>
        <taxon>Bacteria</taxon>
        <taxon>Pseudomonadati</taxon>
        <taxon>Myxococcota</taxon>
        <taxon>Myxococcia</taxon>
        <taxon>Myxococcales</taxon>
        <taxon>Cystobacterineae</taxon>
        <taxon>Archangiaceae</taxon>
        <taxon>Archangium</taxon>
    </lineage>
</organism>
<evidence type="ECO:0000313" key="7">
    <source>
        <dbReference type="EMBL" id="WNG44655.1"/>
    </source>
</evidence>